<organism evidence="5 6">
    <name type="scientific">Fimbriiglobus ruber</name>
    <dbReference type="NCBI Taxonomy" id="1908690"/>
    <lineage>
        <taxon>Bacteria</taxon>
        <taxon>Pseudomonadati</taxon>
        <taxon>Planctomycetota</taxon>
        <taxon>Planctomycetia</taxon>
        <taxon>Gemmatales</taxon>
        <taxon>Gemmataceae</taxon>
        <taxon>Fimbriiglobus</taxon>
    </lineage>
</organism>
<dbReference type="SUPFAM" id="SSF56317">
    <property type="entry name" value="Carbon-nitrogen hydrolase"/>
    <property type="match status" value="1"/>
</dbReference>
<dbReference type="Pfam" id="PF00795">
    <property type="entry name" value="CN_hydrolase"/>
    <property type="match status" value="1"/>
</dbReference>
<accession>A0A225DNS7</accession>
<dbReference type="CDD" id="cd07197">
    <property type="entry name" value="nitrilase"/>
    <property type="match status" value="1"/>
</dbReference>
<protein>
    <submittedName>
        <fullName evidence="5">Nitrilase</fullName>
    </submittedName>
</protein>
<feature type="chain" id="PRO_5012917436" evidence="3">
    <location>
        <begin position="27"/>
        <end position="532"/>
    </location>
</feature>
<dbReference type="GO" id="GO:0016811">
    <property type="term" value="F:hydrolase activity, acting on carbon-nitrogen (but not peptide) bonds, in linear amides"/>
    <property type="evidence" value="ECO:0007669"/>
    <property type="project" value="TreeGrafter"/>
</dbReference>
<proteinExistence type="predicted"/>
<evidence type="ECO:0000256" key="3">
    <source>
        <dbReference type="SAM" id="SignalP"/>
    </source>
</evidence>
<evidence type="ECO:0000256" key="1">
    <source>
        <dbReference type="ARBA" id="ARBA00022801"/>
    </source>
</evidence>
<keyword evidence="1" id="KW-0378">Hydrolase</keyword>
<keyword evidence="3" id="KW-0732">Signal</keyword>
<evidence type="ECO:0000313" key="5">
    <source>
        <dbReference type="EMBL" id="OWK39126.1"/>
    </source>
</evidence>
<evidence type="ECO:0000256" key="2">
    <source>
        <dbReference type="SAM" id="MobiDB-lite"/>
    </source>
</evidence>
<reference evidence="6" key="1">
    <citation type="submission" date="2017-06" db="EMBL/GenBank/DDBJ databases">
        <title>Genome analysis of Fimbriiglobus ruber SP5, the first member of the order Planctomycetales with confirmed chitinolytic capability.</title>
        <authorList>
            <person name="Ravin N.V."/>
            <person name="Rakitin A.L."/>
            <person name="Ivanova A.A."/>
            <person name="Beletsky A.V."/>
            <person name="Kulichevskaya I.S."/>
            <person name="Mardanov A.V."/>
            <person name="Dedysh S.N."/>
        </authorList>
    </citation>
    <scope>NUCLEOTIDE SEQUENCE [LARGE SCALE GENOMIC DNA]</scope>
    <source>
        <strain evidence="6">SP5</strain>
    </source>
</reference>
<feature type="signal peptide" evidence="3">
    <location>
        <begin position="1"/>
        <end position="26"/>
    </location>
</feature>
<gene>
    <name evidence="5" type="ORF">FRUB_06208</name>
</gene>
<feature type="region of interest" description="Disordered" evidence="2">
    <location>
        <begin position="118"/>
        <end position="148"/>
    </location>
</feature>
<dbReference type="EMBL" id="NIDE01000011">
    <property type="protein sequence ID" value="OWK39126.1"/>
    <property type="molecule type" value="Genomic_DNA"/>
</dbReference>
<dbReference type="Gene3D" id="3.60.110.10">
    <property type="entry name" value="Carbon-nitrogen hydrolase"/>
    <property type="match status" value="1"/>
</dbReference>
<name>A0A225DNS7_9BACT</name>
<feature type="compositionally biased region" description="Low complexity" evidence="2">
    <location>
        <begin position="510"/>
        <end position="524"/>
    </location>
</feature>
<comment type="caution">
    <text evidence="5">The sequence shown here is derived from an EMBL/GenBank/DDBJ whole genome shotgun (WGS) entry which is preliminary data.</text>
</comment>
<dbReference type="InterPro" id="IPR036526">
    <property type="entry name" value="C-N_Hydrolase_sf"/>
</dbReference>
<dbReference type="Gene3D" id="2.60.120.260">
    <property type="entry name" value="Galactose-binding domain-like"/>
    <property type="match status" value="1"/>
</dbReference>
<evidence type="ECO:0000259" key="4">
    <source>
        <dbReference type="PROSITE" id="PS50263"/>
    </source>
</evidence>
<dbReference type="InterPro" id="IPR003010">
    <property type="entry name" value="C-N_Hydrolase"/>
</dbReference>
<feature type="region of interest" description="Disordered" evidence="2">
    <location>
        <begin position="419"/>
        <end position="440"/>
    </location>
</feature>
<dbReference type="PANTHER" id="PTHR43674:SF2">
    <property type="entry name" value="BETA-UREIDOPROPIONASE"/>
    <property type="match status" value="1"/>
</dbReference>
<dbReference type="AlphaFoldDB" id="A0A225DNS7"/>
<sequence>MRRLQPIAVGLLIASVMGLSATSARGGDPDLSAWKAMSQRDEIRPAFSVDPKGGPQGAGSLVITHDQREGLDGWFQKPFAVTGGELYRFHSLRKATGVAVPRRSSVVRVVWEDEAGKKVSAGVPTEQVKDLGHTPSAEPDFPTDGPTDASGWTTVSGIYRAPPKATRAVVELHLQWAPNGRVEWGTVEFARAAPPPARKVRLATVHYVPTGRSPRQNCEEYAPHIAEAANQKADLVVLGETVPYVNVKKKPHETAEPIPGPTTEYFGELAKKHNLHIALSLYERSGHLVYNTAVLLGPDGKLIGKYRKTSLPHGEIENGVAPGRDYPVFDTRFGKVGLMICYDGFFPEVARELANRGAEVIAWPVWGCNPLLARARACENHVYLVSSTFMAPKDGWMVSAGVFQVSGCKMDGCRVRSGKRPELVTGPDIPTRMGTMSPTPDRHARIEALLTQLRPAAEDALRRMAEQLVDRPDTELFGDIEYRLRDAAHDLATTAHQTGLEARKKGGTRGRASCARSAGRTPGSTPGGPAGS</sequence>
<keyword evidence="6" id="KW-1185">Reference proteome</keyword>
<dbReference type="RefSeq" id="WP_238602812.1">
    <property type="nucleotide sequence ID" value="NZ_NIDE01000011.1"/>
</dbReference>
<evidence type="ECO:0000313" key="6">
    <source>
        <dbReference type="Proteomes" id="UP000214646"/>
    </source>
</evidence>
<feature type="region of interest" description="Disordered" evidence="2">
    <location>
        <begin position="499"/>
        <end position="532"/>
    </location>
</feature>
<dbReference type="PANTHER" id="PTHR43674">
    <property type="entry name" value="NITRILASE C965.09-RELATED"/>
    <property type="match status" value="1"/>
</dbReference>
<dbReference type="Proteomes" id="UP000214646">
    <property type="component" value="Unassembled WGS sequence"/>
</dbReference>
<dbReference type="PROSITE" id="PS50263">
    <property type="entry name" value="CN_HYDROLASE"/>
    <property type="match status" value="1"/>
</dbReference>
<dbReference type="InterPro" id="IPR050345">
    <property type="entry name" value="Aliph_Amidase/BUP"/>
</dbReference>
<feature type="domain" description="CN hydrolase" evidence="4">
    <location>
        <begin position="200"/>
        <end position="431"/>
    </location>
</feature>